<feature type="transmembrane region" description="Helical" evidence="6">
    <location>
        <begin position="70"/>
        <end position="91"/>
    </location>
</feature>
<organism evidence="7 8">
    <name type="scientific">Saccharopolyspora halophila</name>
    <dbReference type="NCBI Taxonomy" id="405551"/>
    <lineage>
        <taxon>Bacteria</taxon>
        <taxon>Bacillati</taxon>
        <taxon>Actinomycetota</taxon>
        <taxon>Actinomycetes</taxon>
        <taxon>Pseudonocardiales</taxon>
        <taxon>Pseudonocardiaceae</taxon>
        <taxon>Saccharopolyspora</taxon>
    </lineage>
</organism>
<dbReference type="RefSeq" id="WP_344136950.1">
    <property type="nucleotide sequence ID" value="NZ_BAAARA010000023.1"/>
</dbReference>
<name>A0ABP5TV22_9PSEU</name>
<feature type="transmembrane region" description="Helical" evidence="6">
    <location>
        <begin position="41"/>
        <end position="64"/>
    </location>
</feature>
<keyword evidence="5 6" id="KW-0472">Membrane</keyword>
<proteinExistence type="predicted"/>
<evidence type="ECO:0000256" key="3">
    <source>
        <dbReference type="ARBA" id="ARBA00022692"/>
    </source>
</evidence>
<evidence type="ECO:0000256" key="1">
    <source>
        <dbReference type="ARBA" id="ARBA00004651"/>
    </source>
</evidence>
<dbReference type="Pfam" id="PF01810">
    <property type="entry name" value="LysE"/>
    <property type="match status" value="1"/>
</dbReference>
<gene>
    <name evidence="7" type="ORF">GCM10009854_46210</name>
</gene>
<comment type="subcellular location">
    <subcellularLocation>
        <location evidence="1">Cell membrane</location>
        <topology evidence="1">Multi-pass membrane protein</topology>
    </subcellularLocation>
</comment>
<keyword evidence="8" id="KW-1185">Reference proteome</keyword>
<dbReference type="InterPro" id="IPR001123">
    <property type="entry name" value="LeuE-type"/>
</dbReference>
<keyword evidence="2" id="KW-1003">Cell membrane</keyword>
<accession>A0ABP5TV22</accession>
<dbReference type="EMBL" id="BAAARA010000023">
    <property type="protein sequence ID" value="GAA2361590.1"/>
    <property type="molecule type" value="Genomic_DNA"/>
</dbReference>
<evidence type="ECO:0000313" key="7">
    <source>
        <dbReference type="EMBL" id="GAA2361590.1"/>
    </source>
</evidence>
<feature type="transmembrane region" description="Helical" evidence="6">
    <location>
        <begin position="151"/>
        <end position="171"/>
    </location>
</feature>
<keyword evidence="4 6" id="KW-1133">Transmembrane helix</keyword>
<dbReference type="PANTHER" id="PTHR30086:SF20">
    <property type="entry name" value="ARGININE EXPORTER PROTEIN ARGO-RELATED"/>
    <property type="match status" value="1"/>
</dbReference>
<dbReference type="PANTHER" id="PTHR30086">
    <property type="entry name" value="ARGININE EXPORTER PROTEIN ARGO"/>
    <property type="match status" value="1"/>
</dbReference>
<dbReference type="Proteomes" id="UP001501218">
    <property type="component" value="Unassembled WGS sequence"/>
</dbReference>
<evidence type="ECO:0000256" key="6">
    <source>
        <dbReference type="SAM" id="Phobius"/>
    </source>
</evidence>
<feature type="transmembrane region" description="Helical" evidence="6">
    <location>
        <begin position="183"/>
        <end position="201"/>
    </location>
</feature>
<feature type="transmembrane region" description="Helical" evidence="6">
    <location>
        <begin position="127"/>
        <end position="145"/>
    </location>
</feature>
<sequence length="203" mass="20887">MGSALPAVAAGFGTCLSLIVSIGAQNAFVLRQGLQRHAVPLVVAICIVSDVALIAIGVGGFAGIVNTRPWLMTTAAVLGGLFVIGYGLLAARRAFRPAAMEVGSGTTGSRRRAALTCLGVTWLNPQAHLEAVFIIGSVAAGYGTLRWEFGAGALVASCLWFVCLGFGARLLTGVFTRPIAWRILDGTIATIMVTIGTSLLVSA</sequence>
<evidence type="ECO:0000256" key="4">
    <source>
        <dbReference type="ARBA" id="ARBA00022989"/>
    </source>
</evidence>
<keyword evidence="3 6" id="KW-0812">Transmembrane</keyword>
<evidence type="ECO:0000256" key="5">
    <source>
        <dbReference type="ARBA" id="ARBA00023136"/>
    </source>
</evidence>
<protein>
    <submittedName>
        <fullName evidence="7">LysE/ArgO family amino acid transporter</fullName>
    </submittedName>
</protein>
<evidence type="ECO:0000313" key="8">
    <source>
        <dbReference type="Proteomes" id="UP001501218"/>
    </source>
</evidence>
<reference evidence="8" key="1">
    <citation type="journal article" date="2019" name="Int. J. Syst. Evol. Microbiol.">
        <title>The Global Catalogue of Microorganisms (GCM) 10K type strain sequencing project: providing services to taxonomists for standard genome sequencing and annotation.</title>
        <authorList>
            <consortium name="The Broad Institute Genomics Platform"/>
            <consortium name="The Broad Institute Genome Sequencing Center for Infectious Disease"/>
            <person name="Wu L."/>
            <person name="Ma J."/>
        </authorList>
    </citation>
    <scope>NUCLEOTIDE SEQUENCE [LARGE SCALE GENOMIC DNA]</scope>
    <source>
        <strain evidence="8">JCM 16221</strain>
    </source>
</reference>
<evidence type="ECO:0000256" key="2">
    <source>
        <dbReference type="ARBA" id="ARBA00022475"/>
    </source>
</evidence>
<feature type="transmembrane region" description="Helical" evidence="6">
    <location>
        <begin position="6"/>
        <end position="29"/>
    </location>
</feature>
<comment type="caution">
    <text evidence="7">The sequence shown here is derived from an EMBL/GenBank/DDBJ whole genome shotgun (WGS) entry which is preliminary data.</text>
</comment>